<proteinExistence type="predicted"/>
<accession>A0ACC2LEX9</accession>
<dbReference type="EMBL" id="CM056815">
    <property type="protein sequence ID" value="KAJ8631589.1"/>
    <property type="molecule type" value="Genomic_DNA"/>
</dbReference>
<evidence type="ECO:0000313" key="2">
    <source>
        <dbReference type="Proteomes" id="UP001234297"/>
    </source>
</evidence>
<gene>
    <name evidence="1" type="ORF">MRB53_024912</name>
</gene>
<dbReference type="Proteomes" id="UP001234297">
    <property type="component" value="Chromosome 7"/>
</dbReference>
<organism evidence="1 2">
    <name type="scientific">Persea americana</name>
    <name type="common">Avocado</name>
    <dbReference type="NCBI Taxonomy" id="3435"/>
    <lineage>
        <taxon>Eukaryota</taxon>
        <taxon>Viridiplantae</taxon>
        <taxon>Streptophyta</taxon>
        <taxon>Embryophyta</taxon>
        <taxon>Tracheophyta</taxon>
        <taxon>Spermatophyta</taxon>
        <taxon>Magnoliopsida</taxon>
        <taxon>Magnoliidae</taxon>
        <taxon>Laurales</taxon>
        <taxon>Lauraceae</taxon>
        <taxon>Persea</taxon>
    </lineage>
</organism>
<protein>
    <submittedName>
        <fullName evidence="1">Uncharacterized protein</fullName>
    </submittedName>
</protein>
<comment type="caution">
    <text evidence="1">The sequence shown here is derived from an EMBL/GenBank/DDBJ whole genome shotgun (WGS) entry which is preliminary data.</text>
</comment>
<keyword evidence="2" id="KW-1185">Reference proteome</keyword>
<reference evidence="1 2" key="1">
    <citation type="journal article" date="2022" name="Hortic Res">
        <title>A haplotype resolved chromosomal level avocado genome allows analysis of novel avocado genes.</title>
        <authorList>
            <person name="Nath O."/>
            <person name="Fletcher S.J."/>
            <person name="Hayward A."/>
            <person name="Shaw L.M."/>
            <person name="Masouleh A.K."/>
            <person name="Furtado A."/>
            <person name="Henry R.J."/>
            <person name="Mitter N."/>
        </authorList>
    </citation>
    <scope>NUCLEOTIDE SEQUENCE [LARGE SCALE GENOMIC DNA]</scope>
    <source>
        <strain evidence="2">cv. Hass</strain>
    </source>
</reference>
<name>A0ACC2LEX9_PERAE</name>
<evidence type="ECO:0000313" key="1">
    <source>
        <dbReference type="EMBL" id="KAJ8631589.1"/>
    </source>
</evidence>
<sequence length="103" mass="12100">MQKLEVMEEGWDSRQLLEEQEWRRNRHESFSLRAGASLGALFFYISLMLIIFPLRMMPTSGDVTTAILLHLTPFRIKFIAFMIFLVFLTLGLIIAFTFMYFSP</sequence>